<dbReference type="EMBL" id="KN834830">
    <property type="protein sequence ID" value="KIK53372.1"/>
    <property type="molecule type" value="Genomic_DNA"/>
</dbReference>
<feature type="region of interest" description="Disordered" evidence="2">
    <location>
        <begin position="213"/>
        <end position="243"/>
    </location>
</feature>
<reference evidence="4 5" key="1">
    <citation type="submission" date="2014-04" db="EMBL/GenBank/DDBJ databases">
        <title>Evolutionary Origins and Diversification of the Mycorrhizal Mutualists.</title>
        <authorList>
            <consortium name="DOE Joint Genome Institute"/>
            <consortium name="Mycorrhizal Genomics Consortium"/>
            <person name="Kohler A."/>
            <person name="Kuo A."/>
            <person name="Nagy L.G."/>
            <person name="Floudas D."/>
            <person name="Copeland A."/>
            <person name="Barry K.W."/>
            <person name="Cichocki N."/>
            <person name="Veneault-Fourrey C."/>
            <person name="LaButti K."/>
            <person name="Lindquist E.A."/>
            <person name="Lipzen A."/>
            <person name="Lundell T."/>
            <person name="Morin E."/>
            <person name="Murat C."/>
            <person name="Riley R."/>
            <person name="Ohm R."/>
            <person name="Sun H."/>
            <person name="Tunlid A."/>
            <person name="Henrissat B."/>
            <person name="Grigoriev I.V."/>
            <person name="Hibbett D.S."/>
            <person name="Martin F."/>
        </authorList>
    </citation>
    <scope>NUCLEOTIDE SEQUENCE [LARGE SCALE GENOMIC DNA]</scope>
    <source>
        <strain evidence="4 5">FD-317 M1</strain>
    </source>
</reference>
<dbReference type="HOGENOM" id="CLU_1142700_0_0_1"/>
<accession>A0A0D0C693</accession>
<dbReference type="SUPFAM" id="SSF57667">
    <property type="entry name" value="beta-beta-alpha zinc fingers"/>
    <property type="match status" value="1"/>
</dbReference>
<dbReference type="InterPro" id="IPR013087">
    <property type="entry name" value="Znf_C2H2_type"/>
</dbReference>
<name>A0A0D0C693_9AGAR</name>
<sequence>MRCDPLHHVNEAHSTNDDQEPAEQGAPTMHTVYSDLPTSQETEVDAYLGRLVSSLEGSTQQLHSHEYTDIAHRRYRQQYIQPGVDQGFQASMMDASSERTPVNSLQAVVPGSPVPSVRCLIQVDGGTCGKALTRESYIAHFGQSHNQYGVKQFRCPWPDCRVVRTSRQRLFSHLESHLDKNVRQEFPCEQCQRAFNRQDMLVRHKWSMHLKKKEKGKRIEDVRRRQRHERTTDSASGAEAHMY</sequence>
<proteinExistence type="predicted"/>
<dbReference type="SMART" id="SM00355">
    <property type="entry name" value="ZnF_C2H2"/>
    <property type="match status" value="2"/>
</dbReference>
<dbReference type="PROSITE" id="PS50157">
    <property type="entry name" value="ZINC_FINGER_C2H2_2"/>
    <property type="match status" value="1"/>
</dbReference>
<dbReference type="OrthoDB" id="6077919at2759"/>
<dbReference type="Pfam" id="PF00096">
    <property type="entry name" value="zf-C2H2"/>
    <property type="match status" value="1"/>
</dbReference>
<evidence type="ECO:0000256" key="1">
    <source>
        <dbReference type="PROSITE-ProRule" id="PRU00042"/>
    </source>
</evidence>
<dbReference type="PROSITE" id="PS00028">
    <property type="entry name" value="ZINC_FINGER_C2H2_1"/>
    <property type="match status" value="1"/>
</dbReference>
<gene>
    <name evidence="4" type="ORF">GYMLUDRAFT_49374</name>
</gene>
<keyword evidence="1" id="KW-0863">Zinc-finger</keyword>
<feature type="region of interest" description="Disordered" evidence="2">
    <location>
        <begin position="1"/>
        <end position="32"/>
    </location>
</feature>
<keyword evidence="5" id="KW-1185">Reference proteome</keyword>
<evidence type="ECO:0000256" key="2">
    <source>
        <dbReference type="SAM" id="MobiDB-lite"/>
    </source>
</evidence>
<evidence type="ECO:0000313" key="5">
    <source>
        <dbReference type="Proteomes" id="UP000053593"/>
    </source>
</evidence>
<keyword evidence="1" id="KW-0479">Metal-binding</keyword>
<protein>
    <recommendedName>
        <fullName evidence="3">C2H2-type domain-containing protein</fullName>
    </recommendedName>
</protein>
<dbReference type="GO" id="GO:0008270">
    <property type="term" value="F:zinc ion binding"/>
    <property type="evidence" value="ECO:0007669"/>
    <property type="project" value="UniProtKB-KW"/>
</dbReference>
<dbReference type="AlphaFoldDB" id="A0A0D0C693"/>
<dbReference type="InterPro" id="IPR036236">
    <property type="entry name" value="Znf_C2H2_sf"/>
</dbReference>
<dbReference type="Proteomes" id="UP000053593">
    <property type="component" value="Unassembled WGS sequence"/>
</dbReference>
<evidence type="ECO:0000259" key="3">
    <source>
        <dbReference type="PROSITE" id="PS50157"/>
    </source>
</evidence>
<organism evidence="4 5">
    <name type="scientific">Collybiopsis luxurians FD-317 M1</name>
    <dbReference type="NCBI Taxonomy" id="944289"/>
    <lineage>
        <taxon>Eukaryota</taxon>
        <taxon>Fungi</taxon>
        <taxon>Dikarya</taxon>
        <taxon>Basidiomycota</taxon>
        <taxon>Agaricomycotina</taxon>
        <taxon>Agaricomycetes</taxon>
        <taxon>Agaricomycetidae</taxon>
        <taxon>Agaricales</taxon>
        <taxon>Marasmiineae</taxon>
        <taxon>Omphalotaceae</taxon>
        <taxon>Collybiopsis</taxon>
        <taxon>Collybiopsis luxurians</taxon>
    </lineage>
</organism>
<keyword evidence="1" id="KW-0862">Zinc</keyword>
<feature type="compositionally biased region" description="Basic and acidic residues" evidence="2">
    <location>
        <begin position="1"/>
        <end position="16"/>
    </location>
</feature>
<dbReference type="Gene3D" id="3.30.160.60">
    <property type="entry name" value="Classic Zinc Finger"/>
    <property type="match status" value="1"/>
</dbReference>
<evidence type="ECO:0000313" key="4">
    <source>
        <dbReference type="EMBL" id="KIK53372.1"/>
    </source>
</evidence>
<feature type="domain" description="C2H2-type" evidence="3">
    <location>
        <begin position="186"/>
        <end position="214"/>
    </location>
</feature>